<organism evidence="3 4">
    <name type="scientific">Mytilus coruscus</name>
    <name type="common">Sea mussel</name>
    <dbReference type="NCBI Taxonomy" id="42192"/>
    <lineage>
        <taxon>Eukaryota</taxon>
        <taxon>Metazoa</taxon>
        <taxon>Spiralia</taxon>
        <taxon>Lophotrochozoa</taxon>
        <taxon>Mollusca</taxon>
        <taxon>Bivalvia</taxon>
        <taxon>Autobranchia</taxon>
        <taxon>Pteriomorphia</taxon>
        <taxon>Mytilida</taxon>
        <taxon>Mytiloidea</taxon>
        <taxon>Mytilidae</taxon>
        <taxon>Mytilinae</taxon>
        <taxon>Mytilus</taxon>
    </lineage>
</organism>
<protein>
    <recommendedName>
        <fullName evidence="2">B box-type domain-containing protein</fullName>
    </recommendedName>
</protein>
<dbReference type="InterPro" id="IPR000315">
    <property type="entry name" value="Znf_B-box"/>
</dbReference>
<keyword evidence="4" id="KW-1185">Reference proteome</keyword>
<dbReference type="Proteomes" id="UP000507470">
    <property type="component" value="Unassembled WGS sequence"/>
</dbReference>
<dbReference type="AlphaFoldDB" id="A0A6J8C462"/>
<dbReference type="GO" id="GO:0008270">
    <property type="term" value="F:zinc ion binding"/>
    <property type="evidence" value="ECO:0007669"/>
    <property type="project" value="UniProtKB-KW"/>
</dbReference>
<accession>A0A6J8C462</accession>
<keyword evidence="1" id="KW-0863">Zinc-finger</keyword>
<feature type="domain" description="B box-type" evidence="2">
    <location>
        <begin position="2"/>
        <end position="52"/>
    </location>
</feature>
<reference evidence="3 4" key="1">
    <citation type="submission" date="2020-06" db="EMBL/GenBank/DDBJ databases">
        <authorList>
            <person name="Li R."/>
            <person name="Bekaert M."/>
        </authorList>
    </citation>
    <scope>NUCLEOTIDE SEQUENCE [LARGE SCALE GENOMIC DNA]</scope>
    <source>
        <strain evidence="4">wild</strain>
    </source>
</reference>
<dbReference type="OrthoDB" id="6150427at2759"/>
<name>A0A6J8C462_MYTCO</name>
<evidence type="ECO:0000256" key="1">
    <source>
        <dbReference type="PROSITE-ProRule" id="PRU00024"/>
    </source>
</evidence>
<keyword evidence="1" id="KW-0479">Metal-binding</keyword>
<dbReference type="PROSITE" id="PS50119">
    <property type="entry name" value="ZF_BBOX"/>
    <property type="match status" value="1"/>
</dbReference>
<dbReference type="PANTHER" id="PTHR25462">
    <property type="entry name" value="BONUS, ISOFORM C-RELATED"/>
    <property type="match status" value="1"/>
</dbReference>
<evidence type="ECO:0000313" key="4">
    <source>
        <dbReference type="Proteomes" id="UP000507470"/>
    </source>
</evidence>
<dbReference type="PANTHER" id="PTHR25462:SF296">
    <property type="entry name" value="MEIOTIC P26, ISOFORM F"/>
    <property type="match status" value="1"/>
</dbReference>
<gene>
    <name evidence="3" type="ORF">MCOR_25024</name>
</gene>
<dbReference type="CDD" id="cd19757">
    <property type="entry name" value="Bbox1"/>
    <property type="match status" value="1"/>
</dbReference>
<evidence type="ECO:0000259" key="2">
    <source>
        <dbReference type="PROSITE" id="PS50119"/>
    </source>
</evidence>
<dbReference type="EMBL" id="CACVKT020004386">
    <property type="protein sequence ID" value="CAC5389890.1"/>
    <property type="molecule type" value="Genomic_DNA"/>
</dbReference>
<dbReference type="SUPFAM" id="SSF101898">
    <property type="entry name" value="NHL repeat"/>
    <property type="match status" value="1"/>
</dbReference>
<dbReference type="InterPro" id="IPR047153">
    <property type="entry name" value="TRIM45/56/19-like"/>
</dbReference>
<dbReference type="Gene3D" id="3.30.160.60">
    <property type="entry name" value="Classic Zinc Finger"/>
    <property type="match status" value="1"/>
</dbReference>
<sequence length="550" mass="62643">MTHNSLCAICDLRHLTVSSTHWCQECEEALCIDCKEHHTMSKASKSHNVMLLSVYSSLPSSITNIELLCTYHNEKYLQYCVKHECPICYKCINEHGKCGELILFEVVVNDVKASELFRDMEQSLSDLIVNINQIKKDRESNIDMIKNKRKYVIEEVTHMRNQINQHLDNMQYVLMKELDKVENECCEKIQLLVSSLNDIYNAISQCNTEIENMKKYASDIQMFLGMREIQKKIIINEKCVHSMIENMEIMKVDIDYVVDGTLPDFLTNTKPFGSIAVTSSPSDGSDLVSSKEKQAQILELEISCNEITGCCVTVRGGYLFIDYDGGNEKIQALHADGESHYNIPLSRRYSSFDLVCIDDKTVAITTGYSSEKTCVMVIDLTNRKVKRSVDLPTQPFGICFNGNSLICCCYNMDMHVISCKDFSITKIPNTSTSEYSYITSHAGKIFFTDPDKNQVNCCLYSGVQVWEFKNEFILRNPRGITVDHKGNIFVVGMESQNIVVISSDGKQFKEIEMDQLNLSQPSSIFFDKIRKQVLVSDQDSVANLYNISYI</sequence>
<dbReference type="InterPro" id="IPR011042">
    <property type="entry name" value="6-blade_b-propeller_TolB-like"/>
</dbReference>
<proteinExistence type="predicted"/>
<dbReference type="GO" id="GO:0061630">
    <property type="term" value="F:ubiquitin protein ligase activity"/>
    <property type="evidence" value="ECO:0007669"/>
    <property type="project" value="TreeGrafter"/>
</dbReference>
<keyword evidence="1" id="KW-0862">Zinc</keyword>
<evidence type="ECO:0000313" key="3">
    <source>
        <dbReference type="EMBL" id="CAC5389890.1"/>
    </source>
</evidence>
<dbReference type="Gene3D" id="2.120.10.30">
    <property type="entry name" value="TolB, C-terminal domain"/>
    <property type="match status" value="1"/>
</dbReference>